<reference key="1">
    <citation type="journal article" date="2014" name="Nat. Commun.">
        <title>The tobacco genome sequence and its comparison with those of tomato and potato.</title>
        <authorList>
            <person name="Sierro N."/>
            <person name="Battey J.N."/>
            <person name="Ouadi S."/>
            <person name="Bakaher N."/>
            <person name="Bovet L."/>
            <person name="Willig A."/>
            <person name="Goepfert S."/>
            <person name="Peitsch M.C."/>
            <person name="Ivanov N.V."/>
        </authorList>
    </citation>
    <scope>NUCLEOTIDE SEQUENCE [LARGE SCALE GENOMIC DNA]</scope>
    <source>
        <strain>cv. TN90</strain>
    </source>
</reference>
<dbReference type="SUPFAM" id="SSF81383">
    <property type="entry name" value="F-box domain"/>
    <property type="match status" value="1"/>
</dbReference>
<dbReference type="InterPro" id="IPR006566">
    <property type="entry name" value="FBD"/>
</dbReference>
<dbReference type="Pfam" id="PF08387">
    <property type="entry name" value="FBD"/>
    <property type="match status" value="1"/>
</dbReference>
<keyword evidence="4" id="KW-1185">Reference proteome</keyword>
<evidence type="ECO:0000313" key="6">
    <source>
        <dbReference type="RefSeq" id="XP_016501804.1"/>
    </source>
</evidence>
<dbReference type="RefSeq" id="XP_016501803.1">
    <property type="nucleotide sequence ID" value="XM_016646317.1"/>
</dbReference>
<dbReference type="STRING" id="4097.A0A1S4CKS5"/>
<gene>
    <name evidence="5 6" type="primary">LOC107820101</name>
</gene>
<feature type="domain" description="FBD" evidence="2">
    <location>
        <begin position="348"/>
        <end position="378"/>
    </location>
</feature>
<evidence type="ECO:0000259" key="1">
    <source>
        <dbReference type="Pfam" id="PF00646"/>
    </source>
</evidence>
<dbReference type="OrthoDB" id="1274461at2759"/>
<dbReference type="SUPFAM" id="SSF52047">
    <property type="entry name" value="RNI-like"/>
    <property type="match status" value="1"/>
</dbReference>
<evidence type="ECO:0000259" key="2">
    <source>
        <dbReference type="Pfam" id="PF08387"/>
    </source>
</evidence>
<organism evidence="5">
    <name type="scientific">Nicotiana tabacum</name>
    <name type="common">Common tobacco</name>
    <dbReference type="NCBI Taxonomy" id="4097"/>
    <lineage>
        <taxon>Eukaryota</taxon>
        <taxon>Viridiplantae</taxon>
        <taxon>Streptophyta</taxon>
        <taxon>Embryophyta</taxon>
        <taxon>Tracheophyta</taxon>
        <taxon>Spermatophyta</taxon>
        <taxon>Magnoliopsida</taxon>
        <taxon>eudicotyledons</taxon>
        <taxon>Gunneridae</taxon>
        <taxon>Pentapetalae</taxon>
        <taxon>asterids</taxon>
        <taxon>lamiids</taxon>
        <taxon>Solanales</taxon>
        <taxon>Solanaceae</taxon>
        <taxon>Nicotianoideae</taxon>
        <taxon>Nicotianeae</taxon>
        <taxon>Nicotiana</taxon>
    </lineage>
</organism>
<dbReference type="Gene3D" id="3.80.10.10">
    <property type="entry name" value="Ribonuclease Inhibitor"/>
    <property type="match status" value="1"/>
</dbReference>
<dbReference type="OMA" id="MEGGYEH"/>
<dbReference type="GeneID" id="107820101"/>
<dbReference type="KEGG" id="nta:107820101"/>
<proteinExistence type="predicted"/>
<dbReference type="PaxDb" id="4097-A0A1S4CKS5"/>
<sequence length="422" mass="48831">MKSARRSDVDTISNLPCNVVDEILGCLPLKDAVKTSILSKDWRYKWVTRQELDFGYNFFGSFAHDQEAKTIIYQVLLIYKGPILKFKLGGFNLKSCPDIDHWILFLSKKNIQEFTLHIWSGNIYHLPSHLFTFQQLRRLEIHKCLFYPPSGFKGFEKLINLDFDRVTFVPSIFRNLISKCPLLERLRLLWCTDFDTLEIVAPNLKFFEFRGKSKSFCFKNAPVLSKVILSLNSPVLADASPVCSNFMKFFHCMPSLRELDIRGWLLEYLTKGGLPENPPTALNNVKTLKTDMSFRNVEEVSVAVYLITSCPKLQQLTIRCQSVDNDVEPVVHFLRAQSFSGGGVVKLLQRVHMSTFSGLEMEMEFVRFILASAPLLKQIFIWNYSCFLLRPGRQLMNEIKQYRRASPDVEFKFEEVDVDDLV</sequence>
<name>A0A1S4CKS5_TOBAC</name>
<dbReference type="Proteomes" id="UP000790787">
    <property type="component" value="Chromosome 23"/>
</dbReference>
<dbReference type="PANTHER" id="PTHR31639:SF312">
    <property type="entry name" value="CYCLIN-LIKE F-BOX"/>
    <property type="match status" value="1"/>
</dbReference>
<dbReference type="RefSeq" id="XP_016501804.1">
    <property type="nucleotide sequence ID" value="XM_016646318.1"/>
</dbReference>
<dbReference type="InterPro" id="IPR001810">
    <property type="entry name" value="F-box_dom"/>
</dbReference>
<dbReference type="Pfam" id="PF00646">
    <property type="entry name" value="F-box"/>
    <property type="match status" value="1"/>
</dbReference>
<dbReference type="PANTHER" id="PTHR31639">
    <property type="entry name" value="F-BOX PROTEIN-LIKE"/>
    <property type="match status" value="1"/>
</dbReference>
<reference evidence="5 6" key="2">
    <citation type="submission" date="2025-04" db="UniProtKB">
        <authorList>
            <consortium name="RefSeq"/>
        </authorList>
    </citation>
    <scope>IDENTIFICATION</scope>
</reference>
<dbReference type="AlphaFoldDB" id="A0A1S4CKS5"/>
<feature type="domain" description="F-box/LRR-repeat protein 15/At3g58940/PEG3-like LRR" evidence="3">
    <location>
        <begin position="99"/>
        <end position="318"/>
    </location>
</feature>
<dbReference type="Pfam" id="PF24758">
    <property type="entry name" value="LRR_At5g56370"/>
    <property type="match status" value="1"/>
</dbReference>
<accession>A0A1S4CKS5</accession>
<protein>
    <submittedName>
        <fullName evidence="5 6">F-box/FBD/LRR-repeat protein At1g13570-like isoform X1</fullName>
    </submittedName>
</protein>
<evidence type="ECO:0000313" key="4">
    <source>
        <dbReference type="Proteomes" id="UP000790787"/>
    </source>
</evidence>
<evidence type="ECO:0000259" key="3">
    <source>
        <dbReference type="Pfam" id="PF24758"/>
    </source>
</evidence>
<dbReference type="InterPro" id="IPR055411">
    <property type="entry name" value="LRR_FXL15/At3g58940/PEG3-like"/>
</dbReference>
<dbReference type="InterPro" id="IPR032675">
    <property type="entry name" value="LRR_dom_sf"/>
</dbReference>
<dbReference type="InterPro" id="IPR036047">
    <property type="entry name" value="F-box-like_dom_sf"/>
</dbReference>
<feature type="domain" description="F-box" evidence="1">
    <location>
        <begin position="12"/>
        <end position="46"/>
    </location>
</feature>
<evidence type="ECO:0000313" key="5">
    <source>
        <dbReference type="RefSeq" id="XP_016501803.1"/>
    </source>
</evidence>